<comment type="caution">
    <text evidence="1">The sequence shown here is derived from an EMBL/GenBank/DDBJ whole genome shotgun (WGS) entry which is preliminary data.</text>
</comment>
<keyword evidence="2" id="KW-1185">Reference proteome</keyword>
<sequence>MAFYFAYGSHLSPTQVALRCPASNPIGFGKRHGWYRIMNERGYAEVVDESQERAESARKGGKHGSYVLGAERATRDEHVLRTNRGVEEAMRARDLPAGYADEVIRPFVPSLALESPEWACLQGEHRVDEVYQIFLCLALKPCLDLSFSG</sequence>
<name>A0ABR3WXM2_9PEZI</name>
<evidence type="ECO:0008006" key="3">
    <source>
        <dbReference type="Google" id="ProtNLM"/>
    </source>
</evidence>
<evidence type="ECO:0000313" key="2">
    <source>
        <dbReference type="Proteomes" id="UP001586593"/>
    </source>
</evidence>
<dbReference type="Proteomes" id="UP001586593">
    <property type="component" value="Unassembled WGS sequence"/>
</dbReference>
<proteinExistence type="predicted"/>
<gene>
    <name evidence="1" type="ORF">VTK73DRAFT_3673</name>
</gene>
<evidence type="ECO:0000313" key="1">
    <source>
        <dbReference type="EMBL" id="KAL1868434.1"/>
    </source>
</evidence>
<dbReference type="Gene3D" id="3.10.490.10">
    <property type="entry name" value="Gamma-glutamyl cyclotransferase-like"/>
    <property type="match status" value="1"/>
</dbReference>
<protein>
    <recommendedName>
        <fullName evidence="3">Gamma-glutamylcyclotransferase</fullName>
    </recommendedName>
</protein>
<dbReference type="EMBL" id="JAZHXJ010000216">
    <property type="protein sequence ID" value="KAL1868434.1"/>
    <property type="molecule type" value="Genomic_DNA"/>
</dbReference>
<organism evidence="1 2">
    <name type="scientific">Phialemonium thermophilum</name>
    <dbReference type="NCBI Taxonomy" id="223376"/>
    <lineage>
        <taxon>Eukaryota</taxon>
        <taxon>Fungi</taxon>
        <taxon>Dikarya</taxon>
        <taxon>Ascomycota</taxon>
        <taxon>Pezizomycotina</taxon>
        <taxon>Sordariomycetes</taxon>
        <taxon>Sordariomycetidae</taxon>
        <taxon>Cephalothecales</taxon>
        <taxon>Cephalothecaceae</taxon>
        <taxon>Phialemonium</taxon>
    </lineage>
</organism>
<accession>A0ABR3WXM2</accession>
<reference evidence="1 2" key="1">
    <citation type="journal article" date="2024" name="Commun. Biol.">
        <title>Comparative genomic analysis of thermophilic fungi reveals convergent evolutionary adaptations and gene losses.</title>
        <authorList>
            <person name="Steindorff A.S."/>
            <person name="Aguilar-Pontes M.V."/>
            <person name="Robinson A.J."/>
            <person name="Andreopoulos B."/>
            <person name="LaButti K."/>
            <person name="Kuo A."/>
            <person name="Mondo S."/>
            <person name="Riley R."/>
            <person name="Otillar R."/>
            <person name="Haridas S."/>
            <person name="Lipzen A."/>
            <person name="Grimwood J."/>
            <person name="Schmutz J."/>
            <person name="Clum A."/>
            <person name="Reid I.D."/>
            <person name="Moisan M.C."/>
            <person name="Butler G."/>
            <person name="Nguyen T.T.M."/>
            <person name="Dewar K."/>
            <person name="Conant G."/>
            <person name="Drula E."/>
            <person name="Henrissat B."/>
            <person name="Hansel C."/>
            <person name="Singer S."/>
            <person name="Hutchinson M.I."/>
            <person name="de Vries R.P."/>
            <person name="Natvig D.O."/>
            <person name="Powell A.J."/>
            <person name="Tsang A."/>
            <person name="Grigoriev I.V."/>
        </authorList>
    </citation>
    <scope>NUCLEOTIDE SEQUENCE [LARGE SCALE GENOMIC DNA]</scope>
    <source>
        <strain evidence="1 2">ATCC 24622</strain>
    </source>
</reference>